<evidence type="ECO:0000256" key="1">
    <source>
        <dbReference type="SAM" id="SignalP"/>
    </source>
</evidence>
<evidence type="ECO:0008006" key="4">
    <source>
        <dbReference type="Google" id="ProtNLM"/>
    </source>
</evidence>
<dbReference type="EMBL" id="JAJIAO010000004">
    <property type="protein sequence ID" value="MCK8624801.1"/>
    <property type="molecule type" value="Genomic_DNA"/>
</dbReference>
<evidence type="ECO:0000313" key="2">
    <source>
        <dbReference type="EMBL" id="MCK8624801.1"/>
    </source>
</evidence>
<keyword evidence="1" id="KW-0732">Signal</keyword>
<gene>
    <name evidence="2" type="ORF">LNP07_04650</name>
</gene>
<proteinExistence type="predicted"/>
<name>A0ABT0I267_9LACO</name>
<feature type="chain" id="PRO_5046269966" description="Extracellular protein" evidence="1">
    <location>
        <begin position="32"/>
        <end position="134"/>
    </location>
</feature>
<sequence>MFHKLSIIKLVVVSMFTACFFVFVQTGSASANNNYLSNKEIVHLLDKAGYSNEISYKGADRYKLGITVTKRTNQKTFLYSSPGARGRDKFTLTPKGKYVHIHAVLGSMEGNHFKRHSHEFSKSFGPEHKVVKRF</sequence>
<dbReference type="RefSeq" id="WP_220751126.1">
    <property type="nucleotide sequence ID" value="NZ_BPLL01000007.1"/>
</dbReference>
<feature type="signal peptide" evidence="1">
    <location>
        <begin position="1"/>
        <end position="31"/>
    </location>
</feature>
<protein>
    <recommendedName>
        <fullName evidence="4">Extracellular protein</fullName>
    </recommendedName>
</protein>
<reference evidence="2 3" key="1">
    <citation type="submission" date="2021-11" db="EMBL/GenBank/DDBJ databases">
        <title>Comparative genomics of bee honey and flower isolates.</title>
        <authorList>
            <person name="Bechtner J.D."/>
            <person name="Gallus M.K."/>
            <person name="Ehrmann M."/>
        </authorList>
    </citation>
    <scope>NUCLEOTIDE SEQUENCE [LARGE SCALE GENOMIC DNA]</scope>
    <source>
        <strain evidence="2 3">M161</strain>
    </source>
</reference>
<accession>A0ABT0I267</accession>
<keyword evidence="3" id="KW-1185">Reference proteome</keyword>
<evidence type="ECO:0000313" key="3">
    <source>
        <dbReference type="Proteomes" id="UP001522905"/>
    </source>
</evidence>
<organism evidence="2 3">
    <name type="scientific">Apilactobacillus xinyiensis</name>
    <dbReference type="NCBI Taxonomy" id="2841032"/>
    <lineage>
        <taxon>Bacteria</taxon>
        <taxon>Bacillati</taxon>
        <taxon>Bacillota</taxon>
        <taxon>Bacilli</taxon>
        <taxon>Lactobacillales</taxon>
        <taxon>Lactobacillaceae</taxon>
        <taxon>Apilactobacillus</taxon>
    </lineage>
</organism>
<comment type="caution">
    <text evidence="2">The sequence shown here is derived from an EMBL/GenBank/DDBJ whole genome shotgun (WGS) entry which is preliminary data.</text>
</comment>
<dbReference type="Proteomes" id="UP001522905">
    <property type="component" value="Unassembled WGS sequence"/>
</dbReference>